<accession>A0ACA9RZB2</accession>
<comment type="caution">
    <text evidence="1">The sequence shown here is derived from an EMBL/GenBank/DDBJ whole genome shotgun (WGS) entry which is preliminary data.</text>
</comment>
<organism evidence="1 2">
    <name type="scientific">Racocetra persica</name>
    <dbReference type="NCBI Taxonomy" id="160502"/>
    <lineage>
        <taxon>Eukaryota</taxon>
        <taxon>Fungi</taxon>
        <taxon>Fungi incertae sedis</taxon>
        <taxon>Mucoromycota</taxon>
        <taxon>Glomeromycotina</taxon>
        <taxon>Glomeromycetes</taxon>
        <taxon>Diversisporales</taxon>
        <taxon>Gigasporaceae</taxon>
        <taxon>Racocetra</taxon>
    </lineage>
</organism>
<name>A0ACA9RZB2_9GLOM</name>
<protein>
    <submittedName>
        <fullName evidence="1">23154_t:CDS:1</fullName>
    </submittedName>
</protein>
<feature type="non-terminal residue" evidence="1">
    <location>
        <position position="81"/>
    </location>
</feature>
<feature type="non-terminal residue" evidence="1">
    <location>
        <position position="1"/>
    </location>
</feature>
<evidence type="ECO:0000313" key="2">
    <source>
        <dbReference type="Proteomes" id="UP000789920"/>
    </source>
</evidence>
<dbReference type="EMBL" id="CAJVQC010077093">
    <property type="protein sequence ID" value="CAG8815256.1"/>
    <property type="molecule type" value="Genomic_DNA"/>
</dbReference>
<gene>
    <name evidence="1" type="ORF">RPERSI_LOCUS24174</name>
</gene>
<proteinExistence type="predicted"/>
<keyword evidence="2" id="KW-1185">Reference proteome</keyword>
<reference evidence="1" key="1">
    <citation type="submission" date="2021-06" db="EMBL/GenBank/DDBJ databases">
        <authorList>
            <person name="Kallberg Y."/>
            <person name="Tangrot J."/>
            <person name="Rosling A."/>
        </authorList>
    </citation>
    <scope>NUCLEOTIDE SEQUENCE</scope>
    <source>
        <strain evidence="1">MA461A</strain>
    </source>
</reference>
<dbReference type="Proteomes" id="UP000789920">
    <property type="component" value="Unassembled WGS sequence"/>
</dbReference>
<evidence type="ECO:0000313" key="1">
    <source>
        <dbReference type="EMBL" id="CAG8815256.1"/>
    </source>
</evidence>
<sequence length="81" mass="9109">RQSSGSSVVSLGSGVTESLPFIDPQHLKVTSYKRNKSSDVYSFGVILWIISSGQQPFESINGQQLSIFHWFFVKLEEKEKS</sequence>